<keyword evidence="1" id="KW-0732">Signal</keyword>
<feature type="signal peptide" evidence="1">
    <location>
        <begin position="1"/>
        <end position="32"/>
    </location>
</feature>
<sequence precursor="true">MWSICFGRFGFVWQRVTALSIAVLLLSAPLHASVATVGNVTPVPPVGGGAVAGPFTIGNTSLGSVIVNGGTAITNTSAAILGDGANGIGGVTLDGFGSNWSLVSGGADLTIADAGIGSLFVTNNAVLNVNDDTFLGVSANSMGRGRVTDLGSVWNNGDDMTIGGSGLGIMEVLNGGQLISDAANVGANATGEGRVTVAGDLSRWQLAGSTIGSSGFGSVTVSDAGRIFSSSSVTLANSASSRAEVLVDGTSSQWNISGSMSSNSGDAQVTISNGGRITTSNPSTISTTGRVKLEGGRWDYSSNDTNAISLFGLLEGSGTLDMPGVSMGLSGGVRGRLHTSTGDHLLLTGLLANTGVVDLDGGELEIRGTMANNFSTTARNGAVLRVGSTGLTNNGNAQISITGGTVDVFGTVNNLVNAEIAVVGGATGVFHDAVTNNGTIFVSPGSEIVMLQDLNFSASSALNITLADAAETQPTDGFGQATTPGAATLAGTLNVSLAAGYAPSLGDSFQILSAGSGRSGMFTTENLPTLTTGLNWDTEYSSNALTLQVIAASLPGDFDFDGDVDGRDFLVWQRNTSVGNLSDWQANYGTPLTAAATAVPEPNVLVLLLCSIVFLPAVRRSRAGVSRI</sequence>
<dbReference type="AlphaFoldDB" id="A0A5C6D4Z5"/>
<gene>
    <name evidence="2" type="ORF">Pla144_07300</name>
</gene>
<evidence type="ECO:0000313" key="2">
    <source>
        <dbReference type="EMBL" id="TWU29949.1"/>
    </source>
</evidence>
<organism evidence="2 3">
    <name type="scientific">Bythopirellula polymerisocia</name>
    <dbReference type="NCBI Taxonomy" id="2528003"/>
    <lineage>
        <taxon>Bacteria</taxon>
        <taxon>Pseudomonadati</taxon>
        <taxon>Planctomycetota</taxon>
        <taxon>Planctomycetia</taxon>
        <taxon>Pirellulales</taxon>
        <taxon>Lacipirellulaceae</taxon>
        <taxon>Bythopirellula</taxon>
    </lineage>
</organism>
<proteinExistence type="predicted"/>
<dbReference type="EMBL" id="SJPS01000001">
    <property type="protein sequence ID" value="TWU29949.1"/>
    <property type="molecule type" value="Genomic_DNA"/>
</dbReference>
<comment type="caution">
    <text evidence="2">The sequence shown here is derived from an EMBL/GenBank/DDBJ whole genome shotgun (WGS) entry which is preliminary data.</text>
</comment>
<dbReference type="OrthoDB" id="265893at2"/>
<dbReference type="RefSeq" id="WP_146447898.1">
    <property type="nucleotide sequence ID" value="NZ_SJPS01000001.1"/>
</dbReference>
<reference evidence="2 3" key="1">
    <citation type="submission" date="2019-02" db="EMBL/GenBank/DDBJ databases">
        <title>Deep-cultivation of Planctomycetes and their phenomic and genomic characterization uncovers novel biology.</title>
        <authorList>
            <person name="Wiegand S."/>
            <person name="Jogler M."/>
            <person name="Boedeker C."/>
            <person name="Pinto D."/>
            <person name="Vollmers J."/>
            <person name="Rivas-Marin E."/>
            <person name="Kohn T."/>
            <person name="Peeters S.H."/>
            <person name="Heuer A."/>
            <person name="Rast P."/>
            <person name="Oberbeckmann S."/>
            <person name="Bunk B."/>
            <person name="Jeske O."/>
            <person name="Meyerdierks A."/>
            <person name="Storesund J.E."/>
            <person name="Kallscheuer N."/>
            <person name="Luecker S."/>
            <person name="Lage O.M."/>
            <person name="Pohl T."/>
            <person name="Merkel B.J."/>
            <person name="Hornburger P."/>
            <person name="Mueller R.-W."/>
            <person name="Bruemmer F."/>
            <person name="Labrenz M."/>
            <person name="Spormann A.M."/>
            <person name="Op Den Camp H."/>
            <person name="Overmann J."/>
            <person name="Amann R."/>
            <person name="Jetten M.S.M."/>
            <person name="Mascher T."/>
            <person name="Medema M.H."/>
            <person name="Devos D.P."/>
            <person name="Kaster A.-K."/>
            <person name="Ovreas L."/>
            <person name="Rohde M."/>
            <person name="Galperin M.Y."/>
            <person name="Jogler C."/>
        </authorList>
    </citation>
    <scope>NUCLEOTIDE SEQUENCE [LARGE SCALE GENOMIC DNA]</scope>
    <source>
        <strain evidence="2 3">Pla144</strain>
    </source>
</reference>
<feature type="chain" id="PRO_5022873265" description="Lipoprotein" evidence="1">
    <location>
        <begin position="33"/>
        <end position="628"/>
    </location>
</feature>
<accession>A0A5C6D4Z5</accession>
<dbReference type="Proteomes" id="UP000318437">
    <property type="component" value="Unassembled WGS sequence"/>
</dbReference>
<dbReference type="InterPro" id="IPR030895">
    <property type="entry name" value="T5SS_PEPC_rpt"/>
</dbReference>
<keyword evidence="3" id="KW-1185">Reference proteome</keyword>
<name>A0A5C6D4Z5_9BACT</name>
<evidence type="ECO:0000313" key="3">
    <source>
        <dbReference type="Proteomes" id="UP000318437"/>
    </source>
</evidence>
<dbReference type="NCBIfam" id="TIGR04393">
    <property type="entry name" value="rpt_T5SS_PEPC"/>
    <property type="match status" value="3"/>
</dbReference>
<evidence type="ECO:0000256" key="1">
    <source>
        <dbReference type="SAM" id="SignalP"/>
    </source>
</evidence>
<protein>
    <recommendedName>
        <fullName evidence="4">Lipoprotein</fullName>
    </recommendedName>
</protein>
<evidence type="ECO:0008006" key="4">
    <source>
        <dbReference type="Google" id="ProtNLM"/>
    </source>
</evidence>